<reference evidence="4 5" key="1">
    <citation type="submission" date="2016-10" db="EMBL/GenBank/DDBJ databases">
        <authorList>
            <person name="de Groot N.N."/>
        </authorList>
    </citation>
    <scope>NUCLEOTIDE SEQUENCE [LARGE SCALE GENOMIC DNA]</scope>
    <source>
        <strain evidence="4 5">APO</strain>
    </source>
</reference>
<dbReference type="Pfam" id="PF14478">
    <property type="entry name" value="DUF4430"/>
    <property type="match status" value="1"/>
</dbReference>
<name>A0A1H3P9T4_9FIRM</name>
<organism evidence="4 5">
    <name type="scientific">Tindallia californiensis</name>
    <dbReference type="NCBI Taxonomy" id="159292"/>
    <lineage>
        <taxon>Bacteria</taxon>
        <taxon>Bacillati</taxon>
        <taxon>Bacillota</taxon>
        <taxon>Clostridia</taxon>
        <taxon>Peptostreptococcales</taxon>
        <taxon>Tindalliaceae</taxon>
        <taxon>Tindallia</taxon>
    </lineage>
</organism>
<dbReference type="EMBL" id="FNPV01000006">
    <property type="protein sequence ID" value="SDY97703.1"/>
    <property type="molecule type" value="Genomic_DNA"/>
</dbReference>
<gene>
    <name evidence="4" type="ORF">SAMN05192546_10680</name>
</gene>
<dbReference type="InterPro" id="IPR027954">
    <property type="entry name" value="Transcobalamin-like_C"/>
</dbReference>
<evidence type="ECO:0000259" key="3">
    <source>
        <dbReference type="Pfam" id="PF14478"/>
    </source>
</evidence>
<feature type="region of interest" description="Disordered" evidence="1">
    <location>
        <begin position="42"/>
        <end position="174"/>
    </location>
</feature>
<feature type="compositionally biased region" description="Acidic residues" evidence="1">
    <location>
        <begin position="71"/>
        <end position="80"/>
    </location>
</feature>
<proteinExistence type="predicted"/>
<dbReference type="RefSeq" id="WP_242870094.1">
    <property type="nucleotide sequence ID" value="NZ_FNPV01000006.1"/>
</dbReference>
<evidence type="ECO:0000256" key="2">
    <source>
        <dbReference type="SAM" id="SignalP"/>
    </source>
</evidence>
<feature type="domain" description="Transcobalamin-like C-terminal" evidence="3">
    <location>
        <begin position="232"/>
        <end position="309"/>
    </location>
</feature>
<feature type="chain" id="PRO_5038620965" description="Transcobalamin-like C-terminal domain-containing protein" evidence="2">
    <location>
        <begin position="24"/>
        <end position="324"/>
    </location>
</feature>
<keyword evidence="2" id="KW-0732">Signal</keyword>
<dbReference type="Proteomes" id="UP000199230">
    <property type="component" value="Unassembled WGS sequence"/>
</dbReference>
<dbReference type="AlphaFoldDB" id="A0A1H3P9T4"/>
<accession>A0A1H3P9T4</accession>
<dbReference type="STRING" id="159292.SAMN05192546_10680"/>
<feature type="compositionally biased region" description="Basic and acidic residues" evidence="1">
    <location>
        <begin position="81"/>
        <end position="101"/>
    </location>
</feature>
<dbReference type="Gene3D" id="2.170.130.30">
    <property type="match status" value="1"/>
</dbReference>
<feature type="compositionally biased region" description="Basic and acidic residues" evidence="1">
    <location>
        <begin position="109"/>
        <end position="160"/>
    </location>
</feature>
<keyword evidence="5" id="KW-1185">Reference proteome</keyword>
<sequence length="324" mass="37640">MIKKRWKWLLALAVILSASFLIDDFQAWRYEIAPRVTVEDLEKNPAPVMPHEKTDQEEESFSDQLNKGNDASDEEAEEPKEEPKEEKVEKASPETIKKDEKEIQEEVTEEKAKAEEKEKAKVEENENSKAEENEKVIEEDKEEKKEVETKKEEKKRRTEQDQYLTDPVPEGKPEPVEWQETQVDYGKKKTVILSVTCHTILENLEIFNPDKMEVLPRDGIIFPEKEVVFYPGESAFDVTHRELKNAGIHMEFSMTPMYNSNYVEGIHNLYEFDTGPLSGWMYAVNGWFPNYGSSRYLLEAGDKIEWKYTCDLGRDLEGGASSWN</sequence>
<feature type="signal peptide" evidence="2">
    <location>
        <begin position="1"/>
        <end position="23"/>
    </location>
</feature>
<evidence type="ECO:0000256" key="1">
    <source>
        <dbReference type="SAM" id="MobiDB-lite"/>
    </source>
</evidence>
<evidence type="ECO:0000313" key="5">
    <source>
        <dbReference type="Proteomes" id="UP000199230"/>
    </source>
</evidence>
<protein>
    <recommendedName>
        <fullName evidence="3">Transcobalamin-like C-terminal domain-containing protein</fullName>
    </recommendedName>
</protein>
<evidence type="ECO:0000313" key="4">
    <source>
        <dbReference type="EMBL" id="SDY97703.1"/>
    </source>
</evidence>